<sequence>MRQVAKIVVLCVWVALRPKFPLAVSTNVTIARLDARCVRQINYGLHGVALQFCLDRTNQFAAVVLPKWVKIGRRQIIARAIRQGHWDLDST</sequence>
<dbReference type="AlphaFoldDB" id="A0A2N4TJY6"/>
<comment type="caution">
    <text evidence="1">The sequence shown here is derived from an EMBL/GenBank/DDBJ whole genome shotgun (WGS) entry which is preliminary data.</text>
</comment>
<reference evidence="1 2" key="1">
    <citation type="submission" date="2017-12" db="EMBL/GenBank/DDBJ databases">
        <title>Draft genome sequence of Ralstonia pickettii 52.</title>
        <authorList>
            <person name="Zheng B."/>
        </authorList>
    </citation>
    <scope>NUCLEOTIDE SEQUENCE [LARGE SCALE GENOMIC DNA]</scope>
    <source>
        <strain evidence="1 2">52</strain>
    </source>
</reference>
<dbReference type="Proteomes" id="UP000234456">
    <property type="component" value="Unassembled WGS sequence"/>
</dbReference>
<accession>A0A2N4TJY6</accession>
<dbReference type="EMBL" id="PKQE01000009">
    <property type="protein sequence ID" value="PLC40017.1"/>
    <property type="molecule type" value="Genomic_DNA"/>
</dbReference>
<gene>
    <name evidence="1" type="ORF">C0Q88_25320</name>
</gene>
<evidence type="ECO:0000313" key="2">
    <source>
        <dbReference type="Proteomes" id="UP000234456"/>
    </source>
</evidence>
<evidence type="ECO:0000313" key="1">
    <source>
        <dbReference type="EMBL" id="PLC40017.1"/>
    </source>
</evidence>
<name>A0A2N4TJY6_RALPI</name>
<protein>
    <submittedName>
        <fullName evidence="1">Uncharacterized protein</fullName>
    </submittedName>
</protein>
<organism evidence="1 2">
    <name type="scientific">Ralstonia pickettii</name>
    <name type="common">Burkholderia pickettii</name>
    <dbReference type="NCBI Taxonomy" id="329"/>
    <lineage>
        <taxon>Bacteria</taxon>
        <taxon>Pseudomonadati</taxon>
        <taxon>Pseudomonadota</taxon>
        <taxon>Betaproteobacteria</taxon>
        <taxon>Burkholderiales</taxon>
        <taxon>Burkholderiaceae</taxon>
        <taxon>Ralstonia</taxon>
    </lineage>
</organism>
<proteinExistence type="predicted"/>